<reference evidence="1" key="1">
    <citation type="submission" date="2023-03" db="EMBL/GenBank/DDBJ databases">
        <title>Andean soil-derived lignocellulolytic bacterial consortium as a source of novel taxa and putative plastic-active enzymes.</title>
        <authorList>
            <person name="Diaz-Garcia L."/>
            <person name="Chuvochina M."/>
            <person name="Feuerriegel G."/>
            <person name="Bunk B."/>
            <person name="Sproer C."/>
            <person name="Streit W.R."/>
            <person name="Rodriguez L.M."/>
            <person name="Overmann J."/>
            <person name="Jimenez D.J."/>
        </authorList>
    </citation>
    <scope>NUCLEOTIDE SEQUENCE</scope>
    <source>
        <strain evidence="1">MAG 7</strain>
    </source>
</reference>
<dbReference type="Proteomes" id="UP001220610">
    <property type="component" value="Chromosome"/>
</dbReference>
<dbReference type="EMBL" id="CP119311">
    <property type="protein sequence ID" value="WEK37996.1"/>
    <property type="molecule type" value="Genomic_DNA"/>
</dbReference>
<evidence type="ECO:0008006" key="3">
    <source>
        <dbReference type="Google" id="ProtNLM"/>
    </source>
</evidence>
<dbReference type="AlphaFoldDB" id="A0AAJ5WVL6"/>
<accession>A0AAJ5WVL6</accession>
<protein>
    <recommendedName>
        <fullName evidence="3">Universal stress protein family protein</fullName>
    </recommendedName>
</protein>
<evidence type="ECO:0000313" key="2">
    <source>
        <dbReference type="Proteomes" id="UP001220610"/>
    </source>
</evidence>
<gene>
    <name evidence="1" type="ORF">P0Y53_10840</name>
</gene>
<organism evidence="1 2">
    <name type="scientific">Candidatus Pseudobacter hemicellulosilyticus</name>
    <dbReference type="NCBI Taxonomy" id="3121375"/>
    <lineage>
        <taxon>Bacteria</taxon>
        <taxon>Pseudomonadati</taxon>
        <taxon>Bacteroidota</taxon>
        <taxon>Chitinophagia</taxon>
        <taxon>Chitinophagales</taxon>
        <taxon>Chitinophagaceae</taxon>
        <taxon>Pseudobacter</taxon>
    </lineage>
</organism>
<proteinExistence type="predicted"/>
<evidence type="ECO:0000313" key="1">
    <source>
        <dbReference type="EMBL" id="WEK37996.1"/>
    </source>
</evidence>
<name>A0AAJ5WVL6_9BACT</name>
<sequence length="229" mass="25620">MATTIIIPSKGTAACINQLALALDLFRDVSIHCIFLQIRPMPDNLNDMMTLGRDSSKFGFFDQAFYDGVEEMKALYPKRLTVSAEYFYGDSSTVFRNYVDHKAADLVLYDKQEWFDSKRSMGVNVFKMVSRCGCELMYISGGHAQLERTGKTPEPATAPVPAQAPANAPAGVLYQYNALDSKLNALQNAIDSNRVVSRRVSNLSRYFLNENVMEKMLLKAECSLLLLKS</sequence>